<feature type="non-terminal residue" evidence="2">
    <location>
        <position position="73"/>
    </location>
</feature>
<feature type="transmembrane region" description="Helical" evidence="1">
    <location>
        <begin position="12"/>
        <end position="35"/>
    </location>
</feature>
<reference evidence="2" key="2">
    <citation type="journal article" date="2021" name="PeerJ">
        <title>Extensive microbial diversity within the chicken gut microbiome revealed by metagenomics and culture.</title>
        <authorList>
            <person name="Gilroy R."/>
            <person name="Ravi A."/>
            <person name="Getino M."/>
            <person name="Pursley I."/>
            <person name="Horton D.L."/>
            <person name="Alikhan N.F."/>
            <person name="Baker D."/>
            <person name="Gharbi K."/>
            <person name="Hall N."/>
            <person name="Watson M."/>
            <person name="Adriaenssens E.M."/>
            <person name="Foster-Nyarko E."/>
            <person name="Jarju S."/>
            <person name="Secka A."/>
            <person name="Antonio M."/>
            <person name="Oren A."/>
            <person name="Chaudhuri R.R."/>
            <person name="La Ragione R."/>
            <person name="Hildebrand F."/>
            <person name="Pallen M.J."/>
        </authorList>
    </citation>
    <scope>NUCLEOTIDE SEQUENCE</scope>
    <source>
        <strain evidence="2">ChiSjej4B22-8148</strain>
    </source>
</reference>
<evidence type="ECO:0000256" key="1">
    <source>
        <dbReference type="SAM" id="Phobius"/>
    </source>
</evidence>
<dbReference type="Proteomes" id="UP000886757">
    <property type="component" value="Unassembled WGS sequence"/>
</dbReference>
<organism evidence="2 3">
    <name type="scientific">Candidatus Choladousia intestinavium</name>
    <dbReference type="NCBI Taxonomy" id="2840727"/>
    <lineage>
        <taxon>Bacteria</taxon>
        <taxon>Bacillati</taxon>
        <taxon>Bacillota</taxon>
        <taxon>Clostridia</taxon>
        <taxon>Lachnospirales</taxon>
        <taxon>Lachnospiraceae</taxon>
        <taxon>Lachnospiraceae incertae sedis</taxon>
        <taxon>Candidatus Choladousia</taxon>
    </lineage>
</organism>
<sequence length="73" mass="8330">MEKVICRELTWMGWILCGMAGFMELAFVFLVLGISWRMTPVLVFLFLWLLFSLLSAGAVLEFEEILDRGKAGL</sequence>
<dbReference type="AlphaFoldDB" id="A0A9D1D8K4"/>
<comment type="caution">
    <text evidence="2">The sequence shown here is derived from an EMBL/GenBank/DDBJ whole genome shotgun (WGS) entry which is preliminary data.</text>
</comment>
<dbReference type="EMBL" id="DVGK01000048">
    <property type="protein sequence ID" value="HIR13094.1"/>
    <property type="molecule type" value="Genomic_DNA"/>
</dbReference>
<gene>
    <name evidence="2" type="ORF">IAB31_04110</name>
</gene>
<name>A0A9D1D8K4_9FIRM</name>
<feature type="transmembrane region" description="Helical" evidence="1">
    <location>
        <begin position="41"/>
        <end position="60"/>
    </location>
</feature>
<protein>
    <submittedName>
        <fullName evidence="2">Uncharacterized protein</fullName>
    </submittedName>
</protein>
<evidence type="ECO:0000313" key="2">
    <source>
        <dbReference type="EMBL" id="HIR13094.1"/>
    </source>
</evidence>
<accession>A0A9D1D8K4</accession>
<keyword evidence="1" id="KW-0472">Membrane</keyword>
<reference evidence="2" key="1">
    <citation type="submission" date="2020-10" db="EMBL/GenBank/DDBJ databases">
        <authorList>
            <person name="Gilroy R."/>
        </authorList>
    </citation>
    <scope>NUCLEOTIDE SEQUENCE</scope>
    <source>
        <strain evidence="2">ChiSjej4B22-8148</strain>
    </source>
</reference>
<keyword evidence="1" id="KW-0812">Transmembrane</keyword>
<keyword evidence="1" id="KW-1133">Transmembrane helix</keyword>
<evidence type="ECO:0000313" key="3">
    <source>
        <dbReference type="Proteomes" id="UP000886757"/>
    </source>
</evidence>
<proteinExistence type="predicted"/>